<name>A0A1I7EUE3_9BURK</name>
<dbReference type="SUPFAM" id="SSF53474">
    <property type="entry name" value="alpha/beta-Hydrolases"/>
    <property type="match status" value="1"/>
</dbReference>
<dbReference type="STRING" id="1035707.SAMN05216552_1001108"/>
<keyword evidence="3" id="KW-1185">Reference proteome</keyword>
<gene>
    <name evidence="2" type="ORF">SAMN05216552_1001108</name>
</gene>
<dbReference type="Proteomes" id="UP000199391">
    <property type="component" value="Unassembled WGS sequence"/>
</dbReference>
<reference evidence="3" key="1">
    <citation type="submission" date="2016-10" db="EMBL/GenBank/DDBJ databases">
        <authorList>
            <person name="Varghese N."/>
            <person name="Submissions S."/>
        </authorList>
    </citation>
    <scope>NUCLEOTIDE SEQUENCE [LARGE SCALE GENOMIC DNA]</scope>
    <source>
        <strain evidence="3">CGMCC 1.11014</strain>
    </source>
</reference>
<dbReference type="RefSeq" id="WP_177306865.1">
    <property type="nucleotide sequence ID" value="NZ_FPBO01000001.1"/>
</dbReference>
<dbReference type="AlphaFoldDB" id="A0A1I7EUE3"/>
<feature type="domain" description="Alpha/beta hydrolase fold-5" evidence="1">
    <location>
        <begin position="66"/>
        <end position="236"/>
    </location>
</feature>
<sequence length="256" mass="27402">MKTSGRKWLARGFLLWAAVSSLWLANSFRTQGVAERALLSDAKTVVSQADAYLALSPKAEGRAPALLFFCGSGVAAEAYVPLLRPVAESGYPVYIIRLPYRFAPLESNKAEALERARGLMAAHPEVARWVLSGHSLGGALAARFVGNEGHGAAALVLVGTTHPKERSLAALGIPVTKVYGTNDHVAPVDRVLANKALLPPQTEWIAIEGGNHSQFGHYGHQLFDGTATISRELQQERTRDALLKALARQPQAPAGL</sequence>
<evidence type="ECO:0000313" key="3">
    <source>
        <dbReference type="Proteomes" id="UP000199391"/>
    </source>
</evidence>
<proteinExistence type="predicted"/>
<protein>
    <submittedName>
        <fullName evidence="2">Alpha/beta hydrolase family protein</fullName>
    </submittedName>
</protein>
<dbReference type="EMBL" id="FPBO01000001">
    <property type="protein sequence ID" value="SFU27554.1"/>
    <property type="molecule type" value="Genomic_DNA"/>
</dbReference>
<dbReference type="Pfam" id="PF12695">
    <property type="entry name" value="Abhydrolase_5"/>
    <property type="match status" value="1"/>
</dbReference>
<keyword evidence="2" id="KW-0378">Hydrolase</keyword>
<dbReference type="GO" id="GO:0016787">
    <property type="term" value="F:hydrolase activity"/>
    <property type="evidence" value="ECO:0007669"/>
    <property type="project" value="UniProtKB-KW"/>
</dbReference>
<dbReference type="Gene3D" id="3.40.50.1820">
    <property type="entry name" value="alpha/beta hydrolase"/>
    <property type="match status" value="1"/>
</dbReference>
<organism evidence="2 3">
    <name type="scientific">Pseudoduganella namucuonensis</name>
    <dbReference type="NCBI Taxonomy" id="1035707"/>
    <lineage>
        <taxon>Bacteria</taxon>
        <taxon>Pseudomonadati</taxon>
        <taxon>Pseudomonadota</taxon>
        <taxon>Betaproteobacteria</taxon>
        <taxon>Burkholderiales</taxon>
        <taxon>Oxalobacteraceae</taxon>
        <taxon>Telluria group</taxon>
        <taxon>Pseudoduganella</taxon>
    </lineage>
</organism>
<evidence type="ECO:0000313" key="2">
    <source>
        <dbReference type="EMBL" id="SFU27554.1"/>
    </source>
</evidence>
<dbReference type="InterPro" id="IPR029058">
    <property type="entry name" value="AB_hydrolase_fold"/>
</dbReference>
<evidence type="ECO:0000259" key="1">
    <source>
        <dbReference type="Pfam" id="PF12695"/>
    </source>
</evidence>
<dbReference type="InterPro" id="IPR029059">
    <property type="entry name" value="AB_hydrolase_5"/>
</dbReference>
<accession>A0A1I7EUE3</accession>